<dbReference type="AlphaFoldDB" id="X2ATT7"/>
<evidence type="ECO:0000256" key="1">
    <source>
        <dbReference type="SAM" id="Phobius"/>
    </source>
</evidence>
<organism evidence="2 3">
    <name type="scientific">Capitella teleta</name>
    <name type="common">Polychaete worm</name>
    <dbReference type="NCBI Taxonomy" id="283909"/>
    <lineage>
        <taxon>Eukaryota</taxon>
        <taxon>Metazoa</taxon>
        <taxon>Spiralia</taxon>
        <taxon>Lophotrochozoa</taxon>
        <taxon>Annelida</taxon>
        <taxon>Polychaeta</taxon>
        <taxon>Sedentaria</taxon>
        <taxon>Scolecida</taxon>
        <taxon>Capitellidae</taxon>
        <taxon>Capitella</taxon>
    </lineage>
</organism>
<dbReference type="Proteomes" id="UP000014760">
    <property type="component" value="Unassembled WGS sequence"/>
</dbReference>
<dbReference type="CDD" id="cd00117">
    <property type="entry name" value="TFP"/>
    <property type="match status" value="1"/>
</dbReference>
<keyword evidence="3" id="KW-1185">Reference proteome</keyword>
<dbReference type="HOGENOM" id="CLU_119683_0_0_1"/>
<protein>
    <recommendedName>
        <fullName evidence="4">Snake toxin/toxin-like domain-containing protein</fullName>
    </recommendedName>
</protein>
<evidence type="ECO:0008006" key="4">
    <source>
        <dbReference type="Google" id="ProtNLM"/>
    </source>
</evidence>
<sequence length="157" mass="17779">MLTSSYAVDIRYALFLQVFVFAGCSADLIYGVVQPERDPFEVPPVGNLSCHRCYLSVHGKSCLSLTDITEVEVQHCNIYEQYCQVERYTTNDRITTFARRCAEKCDPGCKSAGKNYKVEYCYSCCQDNFCNHDNSASASPLPGRVLFFFIAPFFLII</sequence>
<evidence type="ECO:0000313" key="2">
    <source>
        <dbReference type="EnsemblMetazoa" id="CapteP222978"/>
    </source>
</evidence>
<dbReference type="EMBL" id="AMQN01000179">
    <property type="status" value="NOT_ANNOTATED_CDS"/>
    <property type="molecule type" value="Genomic_DNA"/>
</dbReference>
<accession>X2ATT7</accession>
<dbReference type="SUPFAM" id="SSF57302">
    <property type="entry name" value="Snake toxin-like"/>
    <property type="match status" value="1"/>
</dbReference>
<proteinExistence type="predicted"/>
<feature type="transmembrane region" description="Helical" evidence="1">
    <location>
        <begin position="12"/>
        <end position="33"/>
    </location>
</feature>
<keyword evidence="1" id="KW-1133">Transmembrane helix</keyword>
<dbReference type="InterPro" id="IPR045860">
    <property type="entry name" value="Snake_toxin-like_sf"/>
</dbReference>
<reference evidence="3" key="1">
    <citation type="submission" date="2012-12" db="EMBL/GenBank/DDBJ databases">
        <authorList>
            <person name="Hellsten U."/>
            <person name="Grimwood J."/>
            <person name="Chapman J.A."/>
            <person name="Shapiro H."/>
            <person name="Aerts A."/>
            <person name="Otillar R.P."/>
            <person name="Terry A.Y."/>
            <person name="Boore J.L."/>
            <person name="Simakov O."/>
            <person name="Marletaz F."/>
            <person name="Cho S.-J."/>
            <person name="Edsinger-Gonzales E."/>
            <person name="Havlak P."/>
            <person name="Kuo D.-H."/>
            <person name="Larsson T."/>
            <person name="Lv J."/>
            <person name="Arendt D."/>
            <person name="Savage R."/>
            <person name="Osoegawa K."/>
            <person name="de Jong P."/>
            <person name="Lindberg D.R."/>
            <person name="Seaver E.C."/>
            <person name="Weisblat D.A."/>
            <person name="Putnam N.H."/>
            <person name="Grigoriev I.V."/>
            <person name="Rokhsar D.S."/>
        </authorList>
    </citation>
    <scope>NUCLEOTIDE SEQUENCE</scope>
    <source>
        <strain evidence="3">I ESC-2004</strain>
    </source>
</reference>
<dbReference type="OrthoDB" id="6063338at2759"/>
<dbReference type="EnsemblMetazoa" id="CapteT222978">
    <property type="protein sequence ID" value="CapteP222978"/>
    <property type="gene ID" value="CapteG222978"/>
</dbReference>
<reference evidence="3" key="2">
    <citation type="journal article" date="2013" name="Nature">
        <title>Insights into bilaterian evolution from three spiralian genomes.</title>
        <authorList>
            <person name="Simakov O."/>
            <person name="Marletaz F."/>
            <person name="Cho S.J."/>
            <person name="Edsinger-Gonzales E."/>
            <person name="Havlak P."/>
            <person name="Hellsten U."/>
            <person name="Kuo D.H."/>
            <person name="Larsson T."/>
            <person name="Lv J."/>
            <person name="Arendt D."/>
            <person name="Savage R."/>
            <person name="Osoegawa K."/>
            <person name="de Jong P."/>
            <person name="Grimwood J."/>
            <person name="Chapman J.A."/>
            <person name="Shapiro H."/>
            <person name="Aerts A."/>
            <person name="Otillar R.P."/>
            <person name="Terry A.Y."/>
            <person name="Boore J.L."/>
            <person name="Grigoriev I.V."/>
            <person name="Lindberg D.R."/>
            <person name="Seaver E.C."/>
            <person name="Weisblat D.A."/>
            <person name="Putnam N.H."/>
            <person name="Rokhsar D.S."/>
        </authorList>
    </citation>
    <scope>NUCLEOTIDE SEQUENCE</scope>
    <source>
        <strain evidence="3">I ESC-2004</strain>
    </source>
</reference>
<keyword evidence="1" id="KW-0812">Transmembrane</keyword>
<evidence type="ECO:0000313" key="3">
    <source>
        <dbReference type="Proteomes" id="UP000014760"/>
    </source>
</evidence>
<name>X2ATT7_CAPTE</name>
<reference evidence="2" key="3">
    <citation type="submission" date="2015-06" db="UniProtKB">
        <authorList>
            <consortium name="EnsemblMetazoa"/>
        </authorList>
    </citation>
    <scope>IDENTIFICATION</scope>
</reference>
<keyword evidence="1" id="KW-0472">Membrane</keyword>
<dbReference type="OMA" id="CRSCCNG"/>